<dbReference type="PANTHER" id="PTHR48100">
    <property type="entry name" value="BROAD-SPECIFICITY PHOSPHATASE YOR283W-RELATED"/>
    <property type="match status" value="1"/>
</dbReference>
<dbReference type="Pfam" id="PF00300">
    <property type="entry name" value="His_Phos_1"/>
    <property type="match status" value="1"/>
</dbReference>
<gene>
    <name evidence="1" type="ORF">ACFOYW_15880</name>
</gene>
<dbReference type="EMBL" id="JBHSCN010000006">
    <property type="protein sequence ID" value="MFC4244854.1"/>
    <property type="molecule type" value="Genomic_DNA"/>
</dbReference>
<organism evidence="1 2">
    <name type="scientific">Gryllotalpicola reticulitermitis</name>
    <dbReference type="NCBI Taxonomy" id="1184153"/>
    <lineage>
        <taxon>Bacteria</taxon>
        <taxon>Bacillati</taxon>
        <taxon>Actinomycetota</taxon>
        <taxon>Actinomycetes</taxon>
        <taxon>Micrococcales</taxon>
        <taxon>Microbacteriaceae</taxon>
        <taxon>Gryllotalpicola</taxon>
    </lineage>
</organism>
<dbReference type="CDD" id="cd07067">
    <property type="entry name" value="HP_PGM_like"/>
    <property type="match status" value="1"/>
</dbReference>
<reference evidence="2" key="1">
    <citation type="journal article" date="2019" name="Int. J. Syst. Evol. Microbiol.">
        <title>The Global Catalogue of Microorganisms (GCM) 10K type strain sequencing project: providing services to taxonomists for standard genome sequencing and annotation.</title>
        <authorList>
            <consortium name="The Broad Institute Genomics Platform"/>
            <consortium name="The Broad Institute Genome Sequencing Center for Infectious Disease"/>
            <person name="Wu L."/>
            <person name="Ma J."/>
        </authorList>
    </citation>
    <scope>NUCLEOTIDE SEQUENCE [LARGE SCALE GENOMIC DNA]</scope>
    <source>
        <strain evidence="2">CGMCC 1.10363</strain>
    </source>
</reference>
<evidence type="ECO:0000313" key="2">
    <source>
        <dbReference type="Proteomes" id="UP001595900"/>
    </source>
</evidence>
<dbReference type="NCBIfam" id="TIGR03848">
    <property type="entry name" value="MSMEG_4193"/>
    <property type="match status" value="1"/>
</dbReference>
<dbReference type="InterPro" id="IPR013078">
    <property type="entry name" value="His_Pase_superF_clade-1"/>
</dbReference>
<dbReference type="SMART" id="SM00855">
    <property type="entry name" value="PGAM"/>
    <property type="match status" value="1"/>
</dbReference>
<dbReference type="PANTHER" id="PTHR48100:SF2">
    <property type="entry name" value="CONSERVED PROTEIN"/>
    <property type="match status" value="1"/>
</dbReference>
<protein>
    <submittedName>
        <fullName evidence="1">MSMEG_4193 family putative phosphomutase</fullName>
    </submittedName>
</protein>
<comment type="caution">
    <text evidence="1">The sequence shown here is derived from an EMBL/GenBank/DDBJ whole genome shotgun (WGS) entry which is preliminary data.</text>
</comment>
<dbReference type="InterPro" id="IPR022492">
    <property type="entry name" value="Phosphomutase_MSMEG4193_put"/>
</dbReference>
<dbReference type="RefSeq" id="WP_390231075.1">
    <property type="nucleotide sequence ID" value="NZ_JBHSCN010000006.1"/>
</dbReference>
<dbReference type="SUPFAM" id="SSF53254">
    <property type="entry name" value="Phosphoglycerate mutase-like"/>
    <property type="match status" value="1"/>
</dbReference>
<dbReference type="Proteomes" id="UP001595900">
    <property type="component" value="Unassembled WGS sequence"/>
</dbReference>
<dbReference type="Gene3D" id="3.40.50.1240">
    <property type="entry name" value="Phosphoglycerate mutase-like"/>
    <property type="match status" value="1"/>
</dbReference>
<dbReference type="InterPro" id="IPR050275">
    <property type="entry name" value="PGM_Phosphatase"/>
</dbReference>
<evidence type="ECO:0000313" key="1">
    <source>
        <dbReference type="EMBL" id="MFC4244854.1"/>
    </source>
</evidence>
<proteinExistence type="predicted"/>
<keyword evidence="2" id="KW-1185">Reference proteome</keyword>
<accession>A0ABV8QCZ6</accession>
<name>A0ABV8QCZ6_9MICO</name>
<dbReference type="InterPro" id="IPR029033">
    <property type="entry name" value="His_PPase_superfam"/>
</dbReference>
<sequence length="208" mass="22140">MSTVLLVRHGRTAANARGVLAGRTAGVALDEVGRQQVARTAERLASIDLAAVVSSPLQRCRQTARAIVERQSGAPATPIDRGLTEADYGEWQGRALTELARESLWSAVQNQPSTAVFPGGESMAAMQARALAAVHRYDVLFGPDAVWAAVTHADIIKSVLADARGMHFDQFQRIAVAPASVSIVRYDEGGAQLIADAELETLSTPGRR</sequence>